<evidence type="ECO:0000313" key="2">
    <source>
        <dbReference type="EMBL" id="MCR2803627.1"/>
    </source>
</evidence>
<dbReference type="EMBL" id="JANIPJ010000004">
    <property type="protein sequence ID" value="MCR2803627.1"/>
    <property type="molecule type" value="Genomic_DNA"/>
</dbReference>
<evidence type="ECO:0000256" key="1">
    <source>
        <dbReference type="SAM" id="Phobius"/>
    </source>
</evidence>
<proteinExistence type="predicted"/>
<feature type="transmembrane region" description="Helical" evidence="1">
    <location>
        <begin position="6"/>
        <end position="30"/>
    </location>
</feature>
<keyword evidence="1" id="KW-0472">Membrane</keyword>
<organism evidence="2 3">
    <name type="scientific">Paenibacillus soyae</name>
    <dbReference type="NCBI Taxonomy" id="2969249"/>
    <lineage>
        <taxon>Bacteria</taxon>
        <taxon>Bacillati</taxon>
        <taxon>Bacillota</taxon>
        <taxon>Bacilli</taxon>
        <taxon>Bacillales</taxon>
        <taxon>Paenibacillaceae</taxon>
        <taxon>Paenibacillus</taxon>
    </lineage>
</organism>
<comment type="caution">
    <text evidence="2">The sequence shown here is derived from an EMBL/GenBank/DDBJ whole genome shotgun (WGS) entry which is preliminary data.</text>
</comment>
<dbReference type="RefSeq" id="WP_257444096.1">
    <property type="nucleotide sequence ID" value="NZ_JANIPJ010000004.1"/>
</dbReference>
<sequence length="49" mass="5570">MAALYAFLAIWVVGLFGLIGVCVTGLAHLVTHDTWSYDEEFVWLRKVKE</sequence>
<keyword evidence="1" id="KW-1133">Transmembrane helix</keyword>
<name>A0A9X2MP38_9BACL</name>
<protein>
    <submittedName>
        <fullName evidence="2">Uncharacterized protein</fullName>
    </submittedName>
</protein>
<accession>A0A9X2MP38</accession>
<evidence type="ECO:0000313" key="3">
    <source>
        <dbReference type="Proteomes" id="UP001141950"/>
    </source>
</evidence>
<dbReference type="AlphaFoldDB" id="A0A9X2MP38"/>
<keyword evidence="3" id="KW-1185">Reference proteome</keyword>
<reference evidence="2" key="1">
    <citation type="submission" date="2022-08" db="EMBL/GenBank/DDBJ databases">
        <title>The genomic sequence of strain Paenibacillus sp. SCIV0701.</title>
        <authorList>
            <person name="Zhao H."/>
        </authorList>
    </citation>
    <scope>NUCLEOTIDE SEQUENCE</scope>
    <source>
        <strain evidence="2">SCIV0701</strain>
    </source>
</reference>
<gene>
    <name evidence="2" type="ORF">NQZ67_06980</name>
</gene>
<dbReference type="Proteomes" id="UP001141950">
    <property type="component" value="Unassembled WGS sequence"/>
</dbReference>
<keyword evidence="1" id="KW-0812">Transmembrane</keyword>